<feature type="transmembrane region" description="Helical" evidence="1">
    <location>
        <begin position="87"/>
        <end position="108"/>
    </location>
</feature>
<dbReference type="PANTHER" id="PTHR35758:SF2">
    <property type="entry name" value="TRANSMEMBRANE PROTEIN"/>
    <property type="match status" value="1"/>
</dbReference>
<evidence type="ECO:0000313" key="3">
    <source>
        <dbReference type="Proteomes" id="UP001642487"/>
    </source>
</evidence>
<evidence type="ECO:0008006" key="4">
    <source>
        <dbReference type="Google" id="ProtNLM"/>
    </source>
</evidence>
<keyword evidence="3" id="KW-1185">Reference proteome</keyword>
<dbReference type="EMBL" id="OZ021737">
    <property type="protein sequence ID" value="CAK9317587.1"/>
    <property type="molecule type" value="Genomic_DNA"/>
</dbReference>
<name>A0ABP0YG46_9ROSI</name>
<keyword evidence="1" id="KW-0472">Membrane</keyword>
<keyword evidence="1" id="KW-0812">Transmembrane</keyword>
<evidence type="ECO:0000256" key="1">
    <source>
        <dbReference type="SAM" id="Phobius"/>
    </source>
</evidence>
<feature type="transmembrane region" description="Helical" evidence="1">
    <location>
        <begin position="56"/>
        <end position="75"/>
    </location>
</feature>
<organism evidence="2 3">
    <name type="scientific">Citrullus colocynthis</name>
    <name type="common">colocynth</name>
    <dbReference type="NCBI Taxonomy" id="252529"/>
    <lineage>
        <taxon>Eukaryota</taxon>
        <taxon>Viridiplantae</taxon>
        <taxon>Streptophyta</taxon>
        <taxon>Embryophyta</taxon>
        <taxon>Tracheophyta</taxon>
        <taxon>Spermatophyta</taxon>
        <taxon>Magnoliopsida</taxon>
        <taxon>eudicotyledons</taxon>
        <taxon>Gunneridae</taxon>
        <taxon>Pentapetalae</taxon>
        <taxon>rosids</taxon>
        <taxon>fabids</taxon>
        <taxon>Cucurbitales</taxon>
        <taxon>Cucurbitaceae</taxon>
        <taxon>Benincaseae</taxon>
        <taxon>Citrullus</taxon>
    </lineage>
</organism>
<gene>
    <name evidence="2" type="ORF">CITCOLO1_LOCUS9492</name>
</gene>
<dbReference type="PANTHER" id="PTHR35758">
    <property type="entry name" value="TRANSMEMBRANE PROTEIN"/>
    <property type="match status" value="1"/>
</dbReference>
<reference evidence="2 3" key="1">
    <citation type="submission" date="2024-03" db="EMBL/GenBank/DDBJ databases">
        <authorList>
            <person name="Gkanogiannis A."/>
            <person name="Becerra Lopez-Lavalle L."/>
        </authorList>
    </citation>
    <scope>NUCLEOTIDE SEQUENCE [LARGE SCALE GENOMIC DNA]</scope>
</reference>
<sequence length="119" mass="13321">MEVGIGATSRRSRFSSYDRLVAVGLSLLAVVSPLYIDRRPSIEAEEELESSIKLGFWLPALLMTLIFIIAGVLHLEQRCARFDAYWIHRVGGSSCGIFIILLLLAFVLKCKASLTFWES</sequence>
<feature type="transmembrane region" description="Helical" evidence="1">
    <location>
        <begin position="20"/>
        <end position="36"/>
    </location>
</feature>
<evidence type="ECO:0000313" key="2">
    <source>
        <dbReference type="EMBL" id="CAK9317587.1"/>
    </source>
</evidence>
<proteinExistence type="predicted"/>
<keyword evidence="1" id="KW-1133">Transmembrane helix</keyword>
<protein>
    <recommendedName>
        <fullName evidence="4">Transmembrane protein</fullName>
    </recommendedName>
</protein>
<accession>A0ABP0YG46</accession>
<dbReference type="Proteomes" id="UP001642487">
    <property type="component" value="Chromosome 3"/>
</dbReference>